<comment type="caution">
    <text evidence="1">The sequence shown here is derived from an EMBL/GenBank/DDBJ whole genome shotgun (WGS) entry which is preliminary data.</text>
</comment>
<name>A0A843UIV9_COLES</name>
<accession>A0A843UIV9</accession>
<proteinExistence type="predicted"/>
<gene>
    <name evidence="1" type="ORF">Taro_012361</name>
</gene>
<evidence type="ECO:0000313" key="2">
    <source>
        <dbReference type="Proteomes" id="UP000652761"/>
    </source>
</evidence>
<protein>
    <submittedName>
        <fullName evidence="1">Uncharacterized protein</fullName>
    </submittedName>
</protein>
<evidence type="ECO:0000313" key="1">
    <source>
        <dbReference type="EMBL" id="MQL79909.1"/>
    </source>
</evidence>
<dbReference type="Proteomes" id="UP000652761">
    <property type="component" value="Unassembled WGS sequence"/>
</dbReference>
<sequence>MPWSRIDRDRFLVAFWPKSRQTRCHIQVTTACASPSQIEEALVDPFEVFFHCDSIFLALVLFLAQCYSSLSPGARHLRACSRDRLLPLPGPPIPTRLFEGVLQVVGELESQTLVRLHSSTFRGGLRRRGRSRWCLP</sequence>
<reference evidence="1" key="1">
    <citation type="submission" date="2017-07" db="EMBL/GenBank/DDBJ databases">
        <title>Taro Niue Genome Assembly and Annotation.</title>
        <authorList>
            <person name="Atibalentja N."/>
            <person name="Keating K."/>
            <person name="Fields C.J."/>
        </authorList>
    </citation>
    <scope>NUCLEOTIDE SEQUENCE</scope>
    <source>
        <strain evidence="1">Niue_2</strain>
        <tissue evidence="1">Leaf</tissue>
    </source>
</reference>
<dbReference type="AlphaFoldDB" id="A0A843UIV9"/>
<keyword evidence="2" id="KW-1185">Reference proteome</keyword>
<organism evidence="1 2">
    <name type="scientific">Colocasia esculenta</name>
    <name type="common">Wild taro</name>
    <name type="synonym">Arum esculentum</name>
    <dbReference type="NCBI Taxonomy" id="4460"/>
    <lineage>
        <taxon>Eukaryota</taxon>
        <taxon>Viridiplantae</taxon>
        <taxon>Streptophyta</taxon>
        <taxon>Embryophyta</taxon>
        <taxon>Tracheophyta</taxon>
        <taxon>Spermatophyta</taxon>
        <taxon>Magnoliopsida</taxon>
        <taxon>Liliopsida</taxon>
        <taxon>Araceae</taxon>
        <taxon>Aroideae</taxon>
        <taxon>Colocasieae</taxon>
        <taxon>Colocasia</taxon>
    </lineage>
</organism>
<dbReference type="EMBL" id="NMUH01000482">
    <property type="protein sequence ID" value="MQL79909.1"/>
    <property type="molecule type" value="Genomic_DNA"/>
</dbReference>